<gene>
    <name evidence="1" type="ORF">CKALI_02575</name>
</gene>
<dbReference type="EMBL" id="CP046452">
    <property type="protein sequence ID" value="QGU01404.1"/>
    <property type="molecule type" value="Genomic_DNA"/>
</dbReference>
<dbReference type="Proteomes" id="UP000427071">
    <property type="component" value="Chromosome"/>
</dbReference>
<dbReference type="AlphaFoldDB" id="A0A6B8VIV3"/>
<evidence type="ECO:0000313" key="2">
    <source>
        <dbReference type="Proteomes" id="UP000427071"/>
    </source>
</evidence>
<dbReference type="RefSeq" id="WP_156191807.1">
    <property type="nucleotide sequence ID" value="NZ_CP046452.1"/>
</dbReference>
<dbReference type="KEGG" id="ckw:CKALI_02575"/>
<dbReference type="Pfam" id="PF09438">
    <property type="entry name" value="DUF2017"/>
    <property type="match status" value="1"/>
</dbReference>
<evidence type="ECO:0000313" key="1">
    <source>
        <dbReference type="EMBL" id="QGU01404.1"/>
    </source>
</evidence>
<reference evidence="2" key="1">
    <citation type="submission" date="2019-11" db="EMBL/GenBank/DDBJ databases">
        <title>Complete genome sequence of Corynebacterium kalinowskii 1959, a novel Corynebacterium species isolated from soil of a small paddock in Vilsendorf, Germany.</title>
        <authorList>
            <person name="Schaffert L."/>
            <person name="Ruwe M."/>
            <person name="Milse J."/>
            <person name="Hanuschka K."/>
            <person name="Ortseifen V."/>
            <person name="Droste J."/>
            <person name="Brandt D."/>
            <person name="Schlueter L."/>
            <person name="Kutter Y."/>
            <person name="Vinke S."/>
            <person name="Viehoefer P."/>
            <person name="Jacob L."/>
            <person name="Luebke N.-C."/>
            <person name="Schulte-Berndt E."/>
            <person name="Hain C."/>
            <person name="Linder M."/>
            <person name="Schmidt P."/>
            <person name="Wollenschlaeger L."/>
            <person name="Luttermann T."/>
            <person name="Thieme E."/>
            <person name="Hassa J."/>
            <person name="Haak M."/>
            <person name="Wittchen M."/>
            <person name="Mentz A."/>
            <person name="Persicke M."/>
            <person name="Busche T."/>
            <person name="Ruckert C."/>
        </authorList>
    </citation>
    <scope>NUCLEOTIDE SEQUENCE [LARGE SCALE GENOMIC DNA]</scope>
    <source>
        <strain evidence="2">1959</strain>
    </source>
</reference>
<protein>
    <submittedName>
        <fullName evidence="1">Uncharacterized protein</fullName>
    </submittedName>
</protein>
<sequence>MQAWKKKKSLMRGPKFSTILEPMEREVLGDMAAAVAEALINRCQTAPKDELAELTGMTSGHKDAPTEPSLARLLPDFEMQGDEEYEGDNSLLRALHENDICRAKLENLQVITDALGPDGGVAVVATEEQAHAWLAGLNDIRLYLASGDLPPNEQEAESRDMLVQWLAFNQESLLEAMMGEL</sequence>
<accession>A0A6B8VIV3</accession>
<organism evidence="1 2">
    <name type="scientific">Corynebacterium kalinowskii</name>
    <dbReference type="NCBI Taxonomy" id="2675216"/>
    <lineage>
        <taxon>Bacteria</taxon>
        <taxon>Bacillati</taxon>
        <taxon>Actinomycetota</taxon>
        <taxon>Actinomycetes</taxon>
        <taxon>Mycobacteriales</taxon>
        <taxon>Corynebacteriaceae</taxon>
        <taxon>Corynebacterium</taxon>
    </lineage>
</organism>
<name>A0A6B8VIV3_9CORY</name>
<keyword evidence="2" id="KW-1185">Reference proteome</keyword>
<dbReference type="InterPro" id="IPR018561">
    <property type="entry name" value="AosR"/>
</dbReference>
<proteinExistence type="predicted"/>